<evidence type="ECO:0000313" key="3">
    <source>
        <dbReference type="Proteomes" id="UP000242520"/>
    </source>
</evidence>
<dbReference type="AlphaFoldDB" id="A0A1M5PVR9"/>
<sequence>MAEFKLEGLKELEQKLQEMGNKTSRIENKAIKKAAEPILEDAKANAPVDTGRLREGLKISNIKTKNGEKYVEVGITKGDNSEMFYGKFIEWGTSKMPAKPYLAPAYEKNKSKIKEIIIKELKKGLGL</sequence>
<dbReference type="NCBIfam" id="TIGR01725">
    <property type="entry name" value="phge_HK97_gp10"/>
    <property type="match status" value="1"/>
</dbReference>
<organism evidence="2 3">
    <name type="scientific">Tepidibacter thalassicus DSM 15285</name>
    <dbReference type="NCBI Taxonomy" id="1123350"/>
    <lineage>
        <taxon>Bacteria</taxon>
        <taxon>Bacillati</taxon>
        <taxon>Bacillota</taxon>
        <taxon>Clostridia</taxon>
        <taxon>Peptostreptococcales</taxon>
        <taxon>Peptostreptococcaceae</taxon>
        <taxon>Tepidibacter</taxon>
    </lineage>
</organism>
<feature type="coiled-coil region" evidence="1">
    <location>
        <begin position="2"/>
        <end position="29"/>
    </location>
</feature>
<gene>
    <name evidence="2" type="ORF">SAMN02744040_00633</name>
</gene>
<keyword evidence="1" id="KW-0175">Coiled coil</keyword>
<proteinExistence type="predicted"/>
<dbReference type="Proteomes" id="UP000242520">
    <property type="component" value="Unassembled WGS sequence"/>
</dbReference>
<evidence type="ECO:0000256" key="1">
    <source>
        <dbReference type="SAM" id="Coils"/>
    </source>
</evidence>
<dbReference type="OrthoDB" id="886754at2"/>
<dbReference type="Pfam" id="PF04883">
    <property type="entry name" value="HK97-gp10_like"/>
    <property type="match status" value="1"/>
</dbReference>
<evidence type="ECO:0000313" key="2">
    <source>
        <dbReference type="EMBL" id="SHH05918.1"/>
    </source>
</evidence>
<accession>A0A1M5PVR9</accession>
<protein>
    <submittedName>
        <fullName evidence="2">Phage protein, HK97 gp10 family</fullName>
    </submittedName>
</protein>
<dbReference type="RefSeq" id="WP_072723573.1">
    <property type="nucleotide sequence ID" value="NZ_FQXH01000007.1"/>
</dbReference>
<name>A0A1M5PVR9_9FIRM</name>
<dbReference type="STRING" id="1123350.SAMN02744040_00633"/>
<keyword evidence="3" id="KW-1185">Reference proteome</keyword>
<dbReference type="InterPro" id="IPR010064">
    <property type="entry name" value="HK97-gp10_tail"/>
</dbReference>
<dbReference type="EMBL" id="FQXH01000007">
    <property type="protein sequence ID" value="SHH05918.1"/>
    <property type="molecule type" value="Genomic_DNA"/>
</dbReference>
<reference evidence="3" key="1">
    <citation type="submission" date="2016-11" db="EMBL/GenBank/DDBJ databases">
        <authorList>
            <person name="Varghese N."/>
            <person name="Submissions S."/>
        </authorList>
    </citation>
    <scope>NUCLEOTIDE SEQUENCE [LARGE SCALE GENOMIC DNA]</scope>
    <source>
        <strain evidence="3">DSM 15285</strain>
    </source>
</reference>